<accession>A0A226EI16</accession>
<comment type="similarity">
    <text evidence="3">Belongs to the HARBI1 family.</text>
</comment>
<keyword evidence="7" id="KW-0539">Nucleus</keyword>
<evidence type="ECO:0000256" key="7">
    <source>
        <dbReference type="ARBA" id="ARBA00023242"/>
    </source>
</evidence>
<gene>
    <name evidence="9" type="ORF">Fcan01_08195</name>
</gene>
<organism evidence="9 10">
    <name type="scientific">Folsomia candida</name>
    <name type="common">Springtail</name>
    <dbReference type="NCBI Taxonomy" id="158441"/>
    <lineage>
        <taxon>Eukaryota</taxon>
        <taxon>Metazoa</taxon>
        <taxon>Ecdysozoa</taxon>
        <taxon>Arthropoda</taxon>
        <taxon>Hexapoda</taxon>
        <taxon>Collembola</taxon>
        <taxon>Entomobryomorpha</taxon>
        <taxon>Isotomoidea</taxon>
        <taxon>Isotomidae</taxon>
        <taxon>Proisotominae</taxon>
        <taxon>Folsomia</taxon>
    </lineage>
</organism>
<comment type="cofactor">
    <cofactor evidence="1">
        <name>a divalent metal cation</name>
        <dbReference type="ChEBI" id="CHEBI:60240"/>
    </cofactor>
</comment>
<name>A0A226EI16_FOLCA</name>
<dbReference type="GO" id="GO:0016787">
    <property type="term" value="F:hydrolase activity"/>
    <property type="evidence" value="ECO:0007669"/>
    <property type="project" value="UniProtKB-KW"/>
</dbReference>
<evidence type="ECO:0000256" key="2">
    <source>
        <dbReference type="ARBA" id="ARBA00004123"/>
    </source>
</evidence>
<keyword evidence="10" id="KW-1185">Reference proteome</keyword>
<dbReference type="Pfam" id="PF13359">
    <property type="entry name" value="DDE_Tnp_4"/>
    <property type="match status" value="1"/>
</dbReference>
<evidence type="ECO:0000313" key="10">
    <source>
        <dbReference type="Proteomes" id="UP000198287"/>
    </source>
</evidence>
<comment type="subcellular location">
    <subcellularLocation>
        <location evidence="2">Nucleus</location>
    </subcellularLocation>
</comment>
<dbReference type="PANTHER" id="PTHR22930">
    <property type="match status" value="1"/>
</dbReference>
<dbReference type="OMA" id="CKFLMVE"/>
<evidence type="ECO:0000256" key="5">
    <source>
        <dbReference type="ARBA" id="ARBA00022723"/>
    </source>
</evidence>
<evidence type="ECO:0000256" key="1">
    <source>
        <dbReference type="ARBA" id="ARBA00001968"/>
    </source>
</evidence>
<dbReference type="OrthoDB" id="6576773at2759"/>
<keyword evidence="4" id="KW-0540">Nuclease</keyword>
<evidence type="ECO:0000256" key="4">
    <source>
        <dbReference type="ARBA" id="ARBA00022722"/>
    </source>
</evidence>
<dbReference type="GO" id="GO:0005634">
    <property type="term" value="C:nucleus"/>
    <property type="evidence" value="ECO:0007669"/>
    <property type="project" value="UniProtKB-SubCell"/>
</dbReference>
<protein>
    <submittedName>
        <fullName evidence="9">Putative nuclease HARBI1</fullName>
    </submittedName>
</protein>
<dbReference type="InterPro" id="IPR045249">
    <property type="entry name" value="HARBI1-like"/>
</dbReference>
<proteinExistence type="inferred from homology"/>
<evidence type="ECO:0000259" key="8">
    <source>
        <dbReference type="Pfam" id="PF13359"/>
    </source>
</evidence>
<dbReference type="Proteomes" id="UP000198287">
    <property type="component" value="Unassembled WGS sequence"/>
</dbReference>
<dbReference type="EMBL" id="LNIX01000003">
    <property type="protein sequence ID" value="OXA57305.1"/>
    <property type="molecule type" value="Genomic_DNA"/>
</dbReference>
<evidence type="ECO:0000256" key="6">
    <source>
        <dbReference type="ARBA" id="ARBA00022801"/>
    </source>
</evidence>
<comment type="caution">
    <text evidence="9">The sequence shown here is derived from an EMBL/GenBank/DDBJ whole genome shotgun (WGS) entry which is preliminary data.</text>
</comment>
<keyword evidence="5" id="KW-0479">Metal-binding</keyword>
<dbReference type="GO" id="GO:0046872">
    <property type="term" value="F:metal ion binding"/>
    <property type="evidence" value="ECO:0007669"/>
    <property type="project" value="UniProtKB-KW"/>
</dbReference>
<dbReference type="GO" id="GO:0004518">
    <property type="term" value="F:nuclease activity"/>
    <property type="evidence" value="ECO:0007669"/>
    <property type="project" value="UniProtKB-KW"/>
</dbReference>
<reference evidence="9 10" key="1">
    <citation type="submission" date="2015-12" db="EMBL/GenBank/DDBJ databases">
        <title>The genome of Folsomia candida.</title>
        <authorList>
            <person name="Faddeeva A."/>
            <person name="Derks M.F."/>
            <person name="Anvar Y."/>
            <person name="Smit S."/>
            <person name="Van Straalen N."/>
            <person name="Roelofs D."/>
        </authorList>
    </citation>
    <scope>NUCLEOTIDE SEQUENCE [LARGE SCALE GENOMIC DNA]</scope>
    <source>
        <strain evidence="9 10">VU population</strain>
        <tissue evidence="9">Whole body</tissue>
    </source>
</reference>
<keyword evidence="6" id="KW-0378">Hydrolase</keyword>
<dbReference type="PANTHER" id="PTHR22930:SF269">
    <property type="entry name" value="NUCLEASE HARBI1-LIKE PROTEIN"/>
    <property type="match status" value="1"/>
</dbReference>
<dbReference type="InterPro" id="IPR027806">
    <property type="entry name" value="HARBI1_dom"/>
</dbReference>
<dbReference type="AlphaFoldDB" id="A0A226EI16"/>
<sequence>MDPVIILALIRRRKKRVHRYWVHPLNLLRGVWGEHLKIIEMYNKFPVKFRQYTRMTPAQFDIVLSIVKEDLQKQDTNYRTSIPPDFRLFVTLRYLATGDSLASISTSYSMGHTTVWRIVRETTQILWNRLSPIFVKAPTNEDYNLIEKGFRERWNFPNCIGAVDGKHIDIEAPYKSGSQYYNYKGRFSIVLMATCDADYRFTTVDVGAYGRQSDAGIFSISALGTRLESGHLGIPGPKLLPESTKQLPSLQDISTTDCCPADVESIVKACIALHNFLRTQDLSAPGADIYCPAGFVDTGDEDNGAWRQEEDSLALRNLTRMSSNMHSAAAREMRESFAEYFVNEGAVEWRRRIVGLD</sequence>
<evidence type="ECO:0000256" key="3">
    <source>
        <dbReference type="ARBA" id="ARBA00006958"/>
    </source>
</evidence>
<evidence type="ECO:0000313" key="9">
    <source>
        <dbReference type="EMBL" id="OXA57305.1"/>
    </source>
</evidence>
<feature type="domain" description="DDE Tnp4" evidence="8">
    <location>
        <begin position="163"/>
        <end position="228"/>
    </location>
</feature>